<feature type="signal peptide" evidence="2">
    <location>
        <begin position="1"/>
        <end position="21"/>
    </location>
</feature>
<dbReference type="SUPFAM" id="SSF82153">
    <property type="entry name" value="FAS1 domain"/>
    <property type="match status" value="2"/>
</dbReference>
<protein>
    <recommendedName>
        <fullName evidence="3">FAS1 domain-containing protein</fullName>
    </recommendedName>
</protein>
<feature type="compositionally biased region" description="Polar residues" evidence="1">
    <location>
        <begin position="392"/>
        <end position="406"/>
    </location>
</feature>
<evidence type="ECO:0000259" key="3">
    <source>
        <dbReference type="PROSITE" id="PS50213"/>
    </source>
</evidence>
<gene>
    <name evidence="4" type="ORF">I306_04638</name>
</gene>
<reference evidence="4 5" key="1">
    <citation type="submission" date="2015-01" db="EMBL/GenBank/DDBJ databases">
        <title>The Genome Sequence of Cryptococcus gattii EJB2.</title>
        <authorList>
            <consortium name="The Broad Institute Genomics Platform"/>
            <person name="Cuomo C."/>
            <person name="Litvintseva A."/>
            <person name="Chen Y."/>
            <person name="Heitman J."/>
            <person name="Sun S."/>
            <person name="Springer D."/>
            <person name="Dromer F."/>
            <person name="Young S."/>
            <person name="Zeng Q."/>
            <person name="Gargeya S."/>
            <person name="Abouelleil A."/>
            <person name="Alvarado L."/>
            <person name="Chapman S.B."/>
            <person name="Gainer-Dewar J."/>
            <person name="Goldberg J."/>
            <person name="Griggs A."/>
            <person name="Gujja S."/>
            <person name="Hansen M."/>
            <person name="Howarth C."/>
            <person name="Imamovic A."/>
            <person name="Larimer J."/>
            <person name="Murphy C."/>
            <person name="Naylor J."/>
            <person name="Pearson M."/>
            <person name="Priest M."/>
            <person name="Roberts A."/>
            <person name="Saif S."/>
            <person name="Shea T."/>
            <person name="Sykes S."/>
            <person name="Wortman J."/>
            <person name="Nusbaum C."/>
            <person name="Birren B."/>
        </authorList>
    </citation>
    <scope>NUCLEOTIDE SEQUENCE [LARGE SCALE GENOMIC DNA]</scope>
    <source>
        <strain evidence="4 5">EJB2</strain>
    </source>
</reference>
<dbReference type="PROSITE" id="PS50213">
    <property type="entry name" value="FAS1"/>
    <property type="match status" value="1"/>
</dbReference>
<dbReference type="PANTHER" id="PTHR10900">
    <property type="entry name" value="PERIOSTIN-RELATED"/>
    <property type="match status" value="1"/>
</dbReference>
<dbReference type="Pfam" id="PF02469">
    <property type="entry name" value="Fasciclin"/>
    <property type="match status" value="1"/>
</dbReference>
<evidence type="ECO:0000313" key="4">
    <source>
        <dbReference type="EMBL" id="KIR78362.1"/>
    </source>
</evidence>
<evidence type="ECO:0000313" key="5">
    <source>
        <dbReference type="Proteomes" id="UP000054272"/>
    </source>
</evidence>
<keyword evidence="5" id="KW-1185">Reference proteome</keyword>
<organism evidence="4 5">
    <name type="scientific">Cryptococcus gattii EJB2</name>
    <dbReference type="NCBI Taxonomy" id="1296103"/>
    <lineage>
        <taxon>Eukaryota</taxon>
        <taxon>Fungi</taxon>
        <taxon>Dikarya</taxon>
        <taxon>Basidiomycota</taxon>
        <taxon>Agaricomycotina</taxon>
        <taxon>Tremellomycetes</taxon>
        <taxon>Tremellales</taxon>
        <taxon>Cryptococcaceae</taxon>
        <taxon>Cryptococcus</taxon>
        <taxon>Cryptococcus gattii species complex</taxon>
    </lineage>
</organism>
<dbReference type="EMBL" id="KN848718">
    <property type="protein sequence ID" value="KIR78362.1"/>
    <property type="molecule type" value="Genomic_DNA"/>
</dbReference>
<accession>A0ABR5BRT8</accession>
<dbReference type="InterPro" id="IPR050904">
    <property type="entry name" value="Adhesion/Biosynth-related"/>
</dbReference>
<dbReference type="SMART" id="SM00554">
    <property type="entry name" value="FAS1"/>
    <property type="match status" value="2"/>
</dbReference>
<keyword evidence="2" id="KW-0732">Signal</keyword>
<proteinExistence type="predicted"/>
<feature type="chain" id="PRO_5045124072" description="FAS1 domain-containing protein" evidence="2">
    <location>
        <begin position="22"/>
        <end position="429"/>
    </location>
</feature>
<feature type="region of interest" description="Disordered" evidence="1">
    <location>
        <begin position="361"/>
        <end position="406"/>
    </location>
</feature>
<name>A0ABR5BRT8_9TREE</name>
<evidence type="ECO:0000256" key="1">
    <source>
        <dbReference type="SAM" id="MobiDB-lite"/>
    </source>
</evidence>
<dbReference type="InterPro" id="IPR036378">
    <property type="entry name" value="FAS1_dom_sf"/>
</dbReference>
<dbReference type="Proteomes" id="UP000054272">
    <property type="component" value="Unassembled WGS sequence"/>
</dbReference>
<feature type="domain" description="FAS1" evidence="3">
    <location>
        <begin position="203"/>
        <end position="339"/>
    </location>
</feature>
<evidence type="ECO:0000256" key="2">
    <source>
        <dbReference type="SAM" id="SignalP"/>
    </source>
</evidence>
<dbReference type="PANTHER" id="PTHR10900:SF122">
    <property type="entry name" value="FAS1 DOMAIN-CONTAINING PROTEIN"/>
    <property type="match status" value="1"/>
</dbReference>
<feature type="compositionally biased region" description="Low complexity" evidence="1">
    <location>
        <begin position="362"/>
        <end position="391"/>
    </location>
</feature>
<sequence length="429" mass="45634">MFFKTVSLLLLISPFFCPSLADPTEVDCPDTDLATYLISLIDVLYYNGLTISEELIVHISETDEGYELLEDLYMSSNTLTFLAPTDKAWQGANIWPPFLSMTDHWGTDLLALHLLEGEYTPASLPSQGAEVAPTYLKMKDVMNATSTDSQAYQAVVMYQGDNGGLVVDGWWGNATSWDSSIDTSGSPGLNNLGILAIDYVLAFPPSLSEAFDTPGLSNISSAIEVIGMTDQLQRLTDNGFTIFAPMDSVWTAEAKSMMADDSTAEPLVKNHYTTNYSLFSPMWASHGSFDLLVDSGETLTIKVDDDGGYLIVLGNVEARIIKSDITLENGIMHVIDAVLLPPHSESSTSGAFSDGVAAVQTGSSSASSPSGPSDSLGSSSAGSAGWASSTARMDTSNQVANDSSNAGRRTTVGVPLFMGLMLASGLILL</sequence>
<dbReference type="InterPro" id="IPR000782">
    <property type="entry name" value="FAS1_domain"/>
</dbReference>
<dbReference type="Gene3D" id="2.30.180.10">
    <property type="entry name" value="FAS1 domain"/>
    <property type="match status" value="2"/>
</dbReference>